<name>A0ACB8IJW5_CITSI</name>
<keyword evidence="2" id="KW-1185">Reference proteome</keyword>
<evidence type="ECO:0000313" key="2">
    <source>
        <dbReference type="Proteomes" id="UP000829398"/>
    </source>
</evidence>
<protein>
    <submittedName>
        <fullName evidence="1">G-type lectin S-receptor-like serine/threonine-protein kinase</fullName>
    </submittedName>
</protein>
<accession>A0ACB8IJW5</accession>
<sequence length="1572" mass="176489">MEDVTALVDVLKSDIRDLENEVGLLKRAINNTLRGDEGPSKVKVPEPKAYSGTRNAKELKNFLWDMEQYFQHARVPEADSLMLDIKNMADEDKRFNFISGLQLWEQTELWRQAVRDLPAAITAFNDLVDFRFVNASPFRIAKVQGGECPKREKLNALVKETEWESLKFSKAEAAAVRMNPLQLLNNTKVEVEEEPMSNEESACILRGEFYQGGLICVKVKLNGVEVRAMIDTGATTNLIEVNLVPRLGLQVARANLVVGLTSHHQVVPNDIAMANLSVGTWARDTSFVVVAMSRYNVILGMEFMYNAKVHVHLHLSCIWIGGMKEPCMVECEYLNANRLEPSLQTTNGGLVGGNSVMMLLVEQCVQVVEGLDEYTTMSRGFVAGESPGPQLNTLPDIDMDQGEGELEAKSLAEDSDYWKTYHSENMGDILSSTSNNEYLLNKGDYGCFKEEAWGFRHFNHEHHMLSKDLRDSRLVRSGTCVAVNSMGVSAFLDHKTASMGFCCEICNVHKQGLGQAQRFGKRKEGTIGNENGWWVYHWHGVIMGVKNDSTREKESLALLWLCVGEVMANEITPSTRTSRFLSGGARKQGGTGALAGAQQKTARYGMGPSNAGQCAQQRAWVAYATTRKNVALWARRHEAKWCPGVRHSSTRVDVTWARERVGMSVGAWCSASHCERTVATGRGAWLAKILQEAYGVWVNIGHGGGVNVRANKDGSISAACVWQPLAHGWFKFNTDAAVDVKFCKLGYAAVVLIMMVGHCYVVLTMVFYSDDVDKAKAEALHSYTWLAYFAVAIDSSITSSQLIRDPDAILSNGSNFKLGFFNPTNSPYRYMGIWYDMPSEKAVIWVANRDNPLKDSSGIITISEDGNLVLVNGQKEVLWSSNVSNLVNNSTSAQLLDSGNLVLRDNINRAIVWESFQEPTDSFLPGMHHGIDQRTGKKVQLTSWKSLSDPSTGSFSAGLIHQNIPEIFVWNVSRPYWRSGPWNGQIFIGIPELKSVYLFRHNFTFGFANDWTFFALTAQGILEERIWIKWKDNWEVGFLNLRTECDVYGKCGAFGICNSQEKPICSCLEGFEPKNAEEWNRGNWTSGCIRRSKLQCERRNITGKVGKEDGFSKLNKMKVPDFTEWTSPATEDECREQCLKNCSCIAYAFDGGIGCMVWRSINLIDIQRLPFGGTDLYIRVANSDVDEKGKKDVFVSPLIKGMFALAICTLFLWRWIAKRKEVIAKLSATNVNTVKLQDLPLFQFEELATATNNFQLSSKLGQGGFGPVYWGRLKDGQEIAVKRLSKASGQGLEEFMNEVMVISKLQHRNLVRLLGCCVEGEEKMLIYEYMPNRSLDALLFDPLKKERLDWRKRFNIIEGISRGLLYLHRDSRLRIIHRDLKASNILLDEELNPKISDFGMAKIFGGNQDQADTGRVVGTFGYMSPEYAMEGRFSEKSDVFSFGVLLLEIVSGRKNTSFFEDDLTILGYAWKLWNENKILALVDPFLSESSFQLDMIIRCIHVGLLCVQELVKDRPNMSTVVSMLNSEIRDLPYPKEPAFTERQGADDSESFKQIQQAYSFNDITFTLTAGRD</sequence>
<dbReference type="EMBL" id="CM039177">
    <property type="protein sequence ID" value="KAH9697210.1"/>
    <property type="molecule type" value="Genomic_DNA"/>
</dbReference>
<comment type="caution">
    <text evidence="1">The sequence shown here is derived from an EMBL/GenBank/DDBJ whole genome shotgun (WGS) entry which is preliminary data.</text>
</comment>
<dbReference type="Proteomes" id="UP000829398">
    <property type="component" value="Chromosome 8"/>
</dbReference>
<proteinExistence type="predicted"/>
<reference evidence="2" key="1">
    <citation type="journal article" date="2023" name="Hortic. Res.">
        <title>A chromosome-level phased genome enabling allele-level studies in sweet orange: a case study on citrus Huanglongbing tolerance.</title>
        <authorList>
            <person name="Wu B."/>
            <person name="Yu Q."/>
            <person name="Deng Z."/>
            <person name="Duan Y."/>
            <person name="Luo F."/>
            <person name="Gmitter F. Jr."/>
        </authorList>
    </citation>
    <scope>NUCLEOTIDE SEQUENCE [LARGE SCALE GENOMIC DNA]</scope>
    <source>
        <strain evidence="2">cv. Valencia</strain>
    </source>
</reference>
<gene>
    <name evidence="1" type="ORF">KPL71_023517</name>
</gene>
<organism evidence="1 2">
    <name type="scientific">Citrus sinensis</name>
    <name type="common">Sweet orange</name>
    <name type="synonym">Citrus aurantium var. sinensis</name>
    <dbReference type="NCBI Taxonomy" id="2711"/>
    <lineage>
        <taxon>Eukaryota</taxon>
        <taxon>Viridiplantae</taxon>
        <taxon>Streptophyta</taxon>
        <taxon>Embryophyta</taxon>
        <taxon>Tracheophyta</taxon>
        <taxon>Spermatophyta</taxon>
        <taxon>Magnoliopsida</taxon>
        <taxon>eudicotyledons</taxon>
        <taxon>Gunneridae</taxon>
        <taxon>Pentapetalae</taxon>
        <taxon>rosids</taxon>
        <taxon>malvids</taxon>
        <taxon>Sapindales</taxon>
        <taxon>Rutaceae</taxon>
        <taxon>Aurantioideae</taxon>
        <taxon>Citrus</taxon>
    </lineage>
</organism>
<evidence type="ECO:0000313" key="1">
    <source>
        <dbReference type="EMBL" id="KAH9697210.1"/>
    </source>
</evidence>